<feature type="domain" description="PH" evidence="8">
    <location>
        <begin position="696"/>
        <end position="801"/>
    </location>
</feature>
<feature type="compositionally biased region" description="Basic and acidic residues" evidence="6">
    <location>
        <begin position="214"/>
        <end position="224"/>
    </location>
</feature>
<comment type="subcellular location">
    <subcellularLocation>
        <location evidence="1">Cytoplasm</location>
    </subcellularLocation>
</comment>
<feature type="compositionally biased region" description="Polar residues" evidence="6">
    <location>
        <begin position="178"/>
        <end position="187"/>
    </location>
</feature>
<dbReference type="InterPro" id="IPR000219">
    <property type="entry name" value="DH_dom"/>
</dbReference>
<proteinExistence type="predicted"/>
<dbReference type="CDD" id="cd11828">
    <property type="entry name" value="SH3_ARHGEF9_like"/>
    <property type="match status" value="1"/>
</dbReference>
<dbReference type="CDD" id="cd01224">
    <property type="entry name" value="PH_Collybistin_ASEF"/>
    <property type="match status" value="1"/>
</dbReference>
<dbReference type="PROSITE" id="PS50002">
    <property type="entry name" value="SH3"/>
    <property type="match status" value="1"/>
</dbReference>
<dbReference type="Pfam" id="PF22697">
    <property type="entry name" value="SOS1_NGEF_PH"/>
    <property type="match status" value="1"/>
</dbReference>
<keyword evidence="2 5" id="KW-0728">SH3 domain</keyword>
<name>A0ABM1BP39_LIMPO</name>
<feature type="region of interest" description="Disordered" evidence="6">
    <location>
        <begin position="369"/>
        <end position="400"/>
    </location>
</feature>
<dbReference type="Gene3D" id="1.20.900.10">
    <property type="entry name" value="Dbl homology (DH) domain"/>
    <property type="match status" value="2"/>
</dbReference>
<dbReference type="SUPFAM" id="SSF48065">
    <property type="entry name" value="DBL homology domain (DH-domain)"/>
    <property type="match status" value="1"/>
</dbReference>
<feature type="compositionally biased region" description="Polar residues" evidence="6">
    <location>
        <begin position="321"/>
        <end position="333"/>
    </location>
</feature>
<feature type="domain" description="SH3" evidence="7">
    <location>
        <begin position="422"/>
        <end position="481"/>
    </location>
</feature>
<dbReference type="PROSITE" id="PS00741">
    <property type="entry name" value="DH_1"/>
    <property type="match status" value="1"/>
</dbReference>
<dbReference type="SMART" id="SM00233">
    <property type="entry name" value="PH"/>
    <property type="match status" value="1"/>
</dbReference>
<feature type="region of interest" description="Disordered" evidence="6">
    <location>
        <begin position="883"/>
        <end position="905"/>
    </location>
</feature>
<dbReference type="Pfam" id="PF00621">
    <property type="entry name" value="RhoGEF"/>
    <property type="match status" value="1"/>
</dbReference>
<reference evidence="11" key="1">
    <citation type="submission" date="2025-08" db="UniProtKB">
        <authorList>
            <consortium name="RefSeq"/>
        </authorList>
    </citation>
    <scope>IDENTIFICATION</scope>
    <source>
        <tissue evidence="11">Muscle</tissue>
    </source>
</reference>
<dbReference type="CDD" id="cd00160">
    <property type="entry name" value="RhoGEF"/>
    <property type="match status" value="1"/>
</dbReference>
<dbReference type="PANTHER" id="PTHR47544:SF3">
    <property type="entry name" value="RHO GUANINE NUCLEOTIDE EXCHANGE FACTOR 4 ISOFORM X1"/>
    <property type="match status" value="1"/>
</dbReference>
<dbReference type="PROSITE" id="PS50003">
    <property type="entry name" value="PH_DOMAIN"/>
    <property type="match status" value="1"/>
</dbReference>
<dbReference type="PANTHER" id="PTHR47544">
    <property type="entry name" value="RHO GUANINE NUCLEOTIDE EXCHANGE FACTOR 4"/>
    <property type="match status" value="1"/>
</dbReference>
<evidence type="ECO:0000256" key="2">
    <source>
        <dbReference type="ARBA" id="ARBA00022443"/>
    </source>
</evidence>
<evidence type="ECO:0000256" key="1">
    <source>
        <dbReference type="ARBA" id="ARBA00004496"/>
    </source>
</evidence>
<dbReference type="InterPro" id="IPR001849">
    <property type="entry name" value="PH_domain"/>
</dbReference>
<dbReference type="Gene3D" id="2.30.29.30">
    <property type="entry name" value="Pleckstrin-homology domain (PH domain)/Phosphotyrosine-binding domain (PTB)"/>
    <property type="match status" value="1"/>
</dbReference>
<feature type="compositionally biased region" description="Basic and acidic residues" evidence="6">
    <location>
        <begin position="372"/>
        <end position="386"/>
    </location>
</feature>
<dbReference type="SMART" id="SM00326">
    <property type="entry name" value="SH3"/>
    <property type="match status" value="1"/>
</dbReference>
<feature type="domain" description="DH" evidence="9">
    <location>
        <begin position="516"/>
        <end position="665"/>
    </location>
</feature>
<dbReference type="InterPro" id="IPR001331">
    <property type="entry name" value="GDS_CDC24_CS"/>
</dbReference>
<gene>
    <name evidence="11" type="primary">LOC106469942</name>
</gene>
<feature type="compositionally biased region" description="Basic and acidic residues" evidence="6">
    <location>
        <begin position="232"/>
        <end position="241"/>
    </location>
</feature>
<dbReference type="Gene3D" id="2.30.30.40">
    <property type="entry name" value="SH3 Domains"/>
    <property type="match status" value="1"/>
</dbReference>
<keyword evidence="4" id="KW-0344">Guanine-nucleotide releasing factor</keyword>
<keyword evidence="3" id="KW-0963">Cytoplasm</keyword>
<dbReference type="GeneID" id="106469942"/>
<dbReference type="SMART" id="SM00325">
    <property type="entry name" value="RhoGEF"/>
    <property type="match status" value="1"/>
</dbReference>
<dbReference type="InterPro" id="IPR001452">
    <property type="entry name" value="SH3_domain"/>
</dbReference>
<feature type="region of interest" description="Disordered" evidence="6">
    <location>
        <begin position="318"/>
        <end position="346"/>
    </location>
</feature>
<dbReference type="PROSITE" id="PS50010">
    <property type="entry name" value="DH_2"/>
    <property type="match status" value="1"/>
</dbReference>
<evidence type="ECO:0000259" key="9">
    <source>
        <dbReference type="PROSITE" id="PS50010"/>
    </source>
</evidence>
<accession>A0ABM1BP39</accession>
<feature type="compositionally biased region" description="Low complexity" evidence="6">
    <location>
        <begin position="131"/>
        <end position="152"/>
    </location>
</feature>
<dbReference type="RefSeq" id="XP_013785917.2">
    <property type="nucleotide sequence ID" value="XM_013930463.2"/>
</dbReference>
<feature type="region of interest" description="Disordered" evidence="6">
    <location>
        <begin position="170"/>
        <end position="270"/>
    </location>
</feature>
<dbReference type="SUPFAM" id="SSF50044">
    <property type="entry name" value="SH3-domain"/>
    <property type="match status" value="1"/>
</dbReference>
<feature type="region of interest" description="Disordered" evidence="6">
    <location>
        <begin position="123"/>
        <end position="153"/>
    </location>
</feature>
<dbReference type="Proteomes" id="UP000694941">
    <property type="component" value="Unplaced"/>
</dbReference>
<dbReference type="Pfam" id="PF07653">
    <property type="entry name" value="SH3_2"/>
    <property type="match status" value="1"/>
</dbReference>
<evidence type="ECO:0000259" key="7">
    <source>
        <dbReference type="PROSITE" id="PS50002"/>
    </source>
</evidence>
<evidence type="ECO:0000256" key="6">
    <source>
        <dbReference type="SAM" id="MobiDB-lite"/>
    </source>
</evidence>
<evidence type="ECO:0000259" key="8">
    <source>
        <dbReference type="PROSITE" id="PS50003"/>
    </source>
</evidence>
<sequence length="905" mass="103180">MGIDSNHVGPNVNSITTDMADPIQLTSKTLLSPKKKSMALSRLKKNQLISKSERQLKTYSVPQFEAHSSEDVRQGEFSQHRPWSQMYCDDETQEVLDNSFRVSCDTTSDKKLWYNYSDGFQQPSVSGGEKSASSTFSHHSSNRTSSPRSLGSDSVLQKFRKTFSLRFQKNKKDASVSGIPSTNVEQNDSSDDSLSRMTLSGESDRGSLSQEGITDFRDNPEHSKKSPQKTSEINKCRKDDEVTVSSRIGSMVLRPSKERKKSTERQNRHSLKLSNVSTFGSPKHSKVSLSQAEMKTFKSINPQHRWSVDVSHDGFHPPPSSTNIGKQHSNPHSFKTRPVKSRPQVQCHNPTLHMRRSFSQPLDIQRVAGVKRSQEISRGLSDRDGSYDGSTASSDEVGSDSEVLRSLPVSKTENCIKLFHQSSITFAEALWDHVTVDPEELSFKAGEVIEVSDSSDEDWWWGSINNQSGWFPATFVRLRVNQEDTLEDCVEKLATGDLTGDSRGRMNISLLTKEQVRANIVQEIISTEKDFVKHLEDVVQGYLRQVRRRPDMFSPERITTIFGNIEEIYKFQKEFLRRLEACIDHNRPHLSLVGNCFLHHACRLLQQMIDISMDGFLLTPVQRICKYPLQLAELLKYTDIDHPDYIPVTSALSAMKEVAQLVNERKRRMECLERLVEWQQTIDGWEGPDVLDFCSVLIHSGDVVRAFSGWSREYTLFLFDHLLVYCKKDLLKRQNYIYKGRIHLSSCCIFNVEDGKDVQFGITVKNAWKIFCASRGKWFMFYTKTPEEKTRWLEAFGEERQRVMEDETQGFTVTERAKKAARLAFLNKQKAKRPKVKQMKGPNPHPGTVMTEMLSDAPMTFKSRTSSLPSNFQPNMMVMMGSRLSSPKKKGSGWFHFGSGKKTKK</sequence>
<dbReference type="InterPro" id="IPR055251">
    <property type="entry name" value="SOS1_NGEF_PH"/>
</dbReference>
<feature type="compositionally biased region" description="Polar residues" evidence="6">
    <location>
        <begin position="195"/>
        <end position="212"/>
    </location>
</feature>
<evidence type="ECO:0000256" key="5">
    <source>
        <dbReference type="PROSITE-ProRule" id="PRU00192"/>
    </source>
</evidence>
<evidence type="ECO:0000256" key="3">
    <source>
        <dbReference type="ARBA" id="ARBA00022490"/>
    </source>
</evidence>
<dbReference type="SUPFAM" id="SSF50729">
    <property type="entry name" value="PH domain-like"/>
    <property type="match status" value="1"/>
</dbReference>
<organism evidence="10 11">
    <name type="scientific">Limulus polyphemus</name>
    <name type="common">Atlantic horseshoe crab</name>
    <dbReference type="NCBI Taxonomy" id="6850"/>
    <lineage>
        <taxon>Eukaryota</taxon>
        <taxon>Metazoa</taxon>
        <taxon>Ecdysozoa</taxon>
        <taxon>Arthropoda</taxon>
        <taxon>Chelicerata</taxon>
        <taxon>Merostomata</taxon>
        <taxon>Xiphosura</taxon>
        <taxon>Limulidae</taxon>
        <taxon>Limulus</taxon>
    </lineage>
</organism>
<evidence type="ECO:0000256" key="4">
    <source>
        <dbReference type="ARBA" id="ARBA00022658"/>
    </source>
</evidence>
<dbReference type="InterPro" id="IPR011993">
    <property type="entry name" value="PH-like_dom_sf"/>
</dbReference>
<evidence type="ECO:0000313" key="10">
    <source>
        <dbReference type="Proteomes" id="UP000694941"/>
    </source>
</evidence>
<dbReference type="InterPro" id="IPR036028">
    <property type="entry name" value="SH3-like_dom_sf"/>
</dbReference>
<protein>
    <submittedName>
        <fullName evidence="11">Spermatogenesis-associated protein 13-like</fullName>
    </submittedName>
</protein>
<dbReference type="InterPro" id="IPR035899">
    <property type="entry name" value="DBL_dom_sf"/>
</dbReference>
<evidence type="ECO:0000313" key="11">
    <source>
        <dbReference type="RefSeq" id="XP_013785917.2"/>
    </source>
</evidence>
<keyword evidence="10" id="KW-1185">Reference proteome</keyword>